<dbReference type="EC" id="3.4.24.-" evidence="3"/>
<feature type="compositionally biased region" description="Polar residues" evidence="1">
    <location>
        <begin position="1"/>
        <end position="17"/>
    </location>
</feature>
<sequence length="819" mass="84998">MTVTTSVVTGRQGSGAATVSDPPAGPHPTTTTIPALARGVELIGTMRGSGYRTPPALVRRGDGQTVQLTPLLYHVLAAIDGRRDLASIAASATEASGRLITAENVRTLVEGRLRPLGLLRGADGGEPVVRRSNPLLALRLRFVVSNPRLTRRITAPFAPLFHPVAVLALTAAFLGVAGWVLFDKGLGSATYEAFNRPALLLLLFAVTIVSAGFHEFGHAAACRYGGATPGAMGAGVYLLWPAFYTDVNDSYRLGRPGRLRVDLGGLYFNAIFAVATFGVWAATGWDAVLLLVPAQILQMLRQLAPFVRFDGYHILADLIGVPDLYARIGPTLLALLPHRRDQPQARALKPWARAVVTGWVLVVVPLLLSSLVLLVVAFPRVAGTAVTNIVRHAGALSAAWQHGDAVGVTARALSILATALPLLAGGYMLVSLVRRVGRSVWRHTAGRPVRRATAGVAAVAVLAGLLWAWWPHGDRYAPVRPTDHGAVTDALAIAHQSPPRPAGAGLRPGQVGRAVSVWAAPGAPPTREKPQLSLVMVPHRNAAAPGAAGPAAGEPAWVFPFNKPAPPGEGDNQALAVNTTDGSTAYDVAFAMVWVTDGESWNVNEAYAVASCTGCTTVAVAFQVVLIVGQADIVVPQNLSAAVNYECVDCLTYALASQLLLTLKERPDAATAAKLDALWAQIQQYAANIRDVPLDEIRQQLLAYQAQIVAILKDDLALPSPVPSPPPTPSVTPDDPAPSGAGSTGPSEQLPPVTGPPSVGVTASPSAPGTSPAVPDVPTTLPSPDAAGDPSLSPAATAEPAEPAAAASGGSPSEEVSAG</sequence>
<feature type="transmembrane region" description="Helical" evidence="2">
    <location>
        <begin position="354"/>
        <end position="378"/>
    </location>
</feature>
<name>A0ABV6NZT0_9ACTN</name>
<proteinExistence type="predicted"/>
<accession>A0ABV6NZT0</accession>
<feature type="compositionally biased region" description="Low complexity" evidence="1">
    <location>
        <begin position="790"/>
        <end position="819"/>
    </location>
</feature>
<feature type="transmembrane region" description="Helical" evidence="2">
    <location>
        <begin position="225"/>
        <end position="244"/>
    </location>
</feature>
<gene>
    <name evidence="3" type="ORF">ACFFHU_17670</name>
</gene>
<dbReference type="Proteomes" id="UP001589894">
    <property type="component" value="Unassembled WGS sequence"/>
</dbReference>
<feature type="transmembrane region" description="Helical" evidence="2">
    <location>
        <begin position="194"/>
        <end position="213"/>
    </location>
</feature>
<keyword evidence="2" id="KW-0472">Membrane</keyword>
<feature type="region of interest" description="Disordered" evidence="1">
    <location>
        <begin position="719"/>
        <end position="819"/>
    </location>
</feature>
<feature type="transmembrane region" description="Helical" evidence="2">
    <location>
        <begin position="160"/>
        <end position="182"/>
    </location>
</feature>
<protein>
    <submittedName>
        <fullName evidence="3">M50 family metallopeptidase</fullName>
        <ecNumber evidence="3">3.4.24.-</ecNumber>
    </submittedName>
</protein>
<feature type="transmembrane region" description="Helical" evidence="2">
    <location>
        <begin position="412"/>
        <end position="432"/>
    </location>
</feature>
<keyword evidence="2" id="KW-0812">Transmembrane</keyword>
<feature type="compositionally biased region" description="Pro residues" evidence="1">
    <location>
        <begin position="720"/>
        <end position="730"/>
    </location>
</feature>
<evidence type="ECO:0000256" key="2">
    <source>
        <dbReference type="SAM" id="Phobius"/>
    </source>
</evidence>
<dbReference type="EMBL" id="JBHLUE010000016">
    <property type="protein sequence ID" value="MFC0565954.1"/>
    <property type="molecule type" value="Genomic_DNA"/>
</dbReference>
<keyword evidence="4" id="KW-1185">Reference proteome</keyword>
<organism evidence="3 4">
    <name type="scientific">Plantactinospora siamensis</name>
    <dbReference type="NCBI Taxonomy" id="555372"/>
    <lineage>
        <taxon>Bacteria</taxon>
        <taxon>Bacillati</taxon>
        <taxon>Actinomycetota</taxon>
        <taxon>Actinomycetes</taxon>
        <taxon>Micromonosporales</taxon>
        <taxon>Micromonosporaceae</taxon>
        <taxon>Plantactinospora</taxon>
    </lineage>
</organism>
<dbReference type="CDD" id="cd05709">
    <property type="entry name" value="S2P-M50"/>
    <property type="match status" value="1"/>
</dbReference>
<feature type="region of interest" description="Disordered" evidence="1">
    <location>
        <begin position="1"/>
        <end position="29"/>
    </location>
</feature>
<evidence type="ECO:0000256" key="1">
    <source>
        <dbReference type="SAM" id="MobiDB-lite"/>
    </source>
</evidence>
<dbReference type="GO" id="GO:0016787">
    <property type="term" value="F:hydrolase activity"/>
    <property type="evidence" value="ECO:0007669"/>
    <property type="project" value="UniProtKB-KW"/>
</dbReference>
<comment type="caution">
    <text evidence="3">The sequence shown here is derived from an EMBL/GenBank/DDBJ whole genome shotgun (WGS) entry which is preliminary data.</text>
</comment>
<evidence type="ECO:0000313" key="4">
    <source>
        <dbReference type="Proteomes" id="UP001589894"/>
    </source>
</evidence>
<reference evidence="3 4" key="1">
    <citation type="submission" date="2024-09" db="EMBL/GenBank/DDBJ databases">
        <authorList>
            <person name="Sun Q."/>
            <person name="Mori K."/>
        </authorList>
    </citation>
    <scope>NUCLEOTIDE SEQUENCE [LARGE SCALE GENOMIC DNA]</scope>
    <source>
        <strain evidence="3 4">TBRC 2205</strain>
    </source>
</reference>
<evidence type="ECO:0000313" key="3">
    <source>
        <dbReference type="EMBL" id="MFC0565954.1"/>
    </source>
</evidence>
<keyword evidence="2" id="KW-1133">Transmembrane helix</keyword>
<feature type="transmembrane region" description="Helical" evidence="2">
    <location>
        <begin position="264"/>
        <end position="292"/>
    </location>
</feature>
<keyword evidence="3" id="KW-0378">Hydrolase</keyword>
<dbReference type="RefSeq" id="WP_377340291.1">
    <property type="nucleotide sequence ID" value="NZ_JBHLUE010000016.1"/>
</dbReference>
<feature type="transmembrane region" description="Helical" evidence="2">
    <location>
        <begin position="452"/>
        <end position="470"/>
    </location>
</feature>